<proteinExistence type="inferred from homology"/>
<dbReference type="PANTHER" id="PTHR39188">
    <property type="entry name" value="MEMBRANE-ASSOCIATED ZINC METALLOPROTEASE M50B"/>
    <property type="match status" value="1"/>
</dbReference>
<comment type="caution">
    <text evidence="14">The sequence shown here is derived from an EMBL/GenBank/DDBJ whole genome shotgun (WGS) entry which is preliminary data.</text>
</comment>
<dbReference type="Proteomes" id="UP000838100">
    <property type="component" value="Unassembled WGS sequence"/>
</dbReference>
<keyword evidence="11 12" id="KW-0472">Membrane</keyword>
<feature type="transmembrane region" description="Helical" evidence="12">
    <location>
        <begin position="145"/>
        <end position="174"/>
    </location>
</feature>
<keyword evidence="7" id="KW-0378">Hydrolase</keyword>
<feature type="transmembrane region" description="Helical" evidence="12">
    <location>
        <begin position="242"/>
        <end position="263"/>
    </location>
</feature>
<evidence type="ECO:0000256" key="8">
    <source>
        <dbReference type="ARBA" id="ARBA00022833"/>
    </source>
</evidence>
<comment type="subcellular location">
    <subcellularLocation>
        <location evidence="2">Membrane</location>
        <topology evidence="2">Multi-pass membrane protein</topology>
    </subcellularLocation>
</comment>
<keyword evidence="15" id="KW-1185">Reference proteome</keyword>
<evidence type="ECO:0000256" key="2">
    <source>
        <dbReference type="ARBA" id="ARBA00004141"/>
    </source>
</evidence>
<dbReference type="CDD" id="cd06160">
    <property type="entry name" value="S2P-M50_like_2"/>
    <property type="match status" value="1"/>
</dbReference>
<keyword evidence="4" id="KW-0645">Protease</keyword>
<feature type="transmembrane region" description="Helical" evidence="12">
    <location>
        <begin position="215"/>
        <end position="236"/>
    </location>
</feature>
<protein>
    <recommendedName>
        <fullName evidence="13">Peptidase M50 domain-containing protein</fullName>
    </recommendedName>
</protein>
<dbReference type="RefSeq" id="WP_237443598.1">
    <property type="nucleotide sequence ID" value="NZ_CAKLPX010000001.1"/>
</dbReference>
<comment type="similarity">
    <text evidence="3">Belongs to the peptidase M50B family.</text>
</comment>
<evidence type="ECO:0000256" key="5">
    <source>
        <dbReference type="ARBA" id="ARBA00022692"/>
    </source>
</evidence>
<feature type="domain" description="Peptidase M50" evidence="13">
    <location>
        <begin position="244"/>
        <end position="281"/>
    </location>
</feature>
<gene>
    <name evidence="14" type="ORF">SIN8267_01034</name>
</gene>
<evidence type="ECO:0000256" key="1">
    <source>
        <dbReference type="ARBA" id="ARBA00001947"/>
    </source>
</evidence>
<evidence type="ECO:0000313" key="14">
    <source>
        <dbReference type="EMBL" id="CAH0990933.1"/>
    </source>
</evidence>
<evidence type="ECO:0000256" key="6">
    <source>
        <dbReference type="ARBA" id="ARBA00022723"/>
    </source>
</evidence>
<evidence type="ECO:0000256" key="12">
    <source>
        <dbReference type="SAM" id="Phobius"/>
    </source>
</evidence>
<evidence type="ECO:0000256" key="4">
    <source>
        <dbReference type="ARBA" id="ARBA00022670"/>
    </source>
</evidence>
<accession>A0ABN8EEV3</accession>
<feature type="domain" description="Peptidase M50" evidence="13">
    <location>
        <begin position="163"/>
        <end position="236"/>
    </location>
</feature>
<dbReference type="InterPro" id="IPR008915">
    <property type="entry name" value="Peptidase_M50"/>
</dbReference>
<sequence>MQLFNLDFYGKPLMLEASMAGWQQLSWGDTIISQIKTPSAATNSGTIHHRFTLQQFGQQHHIAEDGQHPSQQLECELLVDYQWQPILFKYQLKVDGNPVQQGEVDQQQLAVIPAQPHNIPRPKMGIIGLASLGFKLLKSAKMIKVVLAGASLAAYSWLFSLQFAVALIACLVFHEYGHIRAMKYFGMRTKGIYLVPFLGGLAVSDEKISSRWQDVTISLMGPVFGLLMAFICLLVYWLTDNIFFAGLSAFSALLNLFNLLPILPLDGGHVLKSISFSMHSKMGLGLCIAAALIGVYISYALSLSLLGFLLIIGTFEILSEWKHRYHTHLIPLDRYGQIFSALWYFLTVAGLVAIILYFAGSGDAILGLPLQVLQS</sequence>
<keyword evidence="8" id="KW-0862">Zinc</keyword>
<keyword evidence="10" id="KW-0482">Metalloprotease</keyword>
<evidence type="ECO:0000256" key="3">
    <source>
        <dbReference type="ARBA" id="ARBA00007931"/>
    </source>
</evidence>
<keyword evidence="6" id="KW-0479">Metal-binding</keyword>
<evidence type="ECO:0000256" key="11">
    <source>
        <dbReference type="ARBA" id="ARBA00023136"/>
    </source>
</evidence>
<dbReference type="Pfam" id="PF02163">
    <property type="entry name" value="Peptidase_M50"/>
    <property type="match status" value="2"/>
</dbReference>
<keyword evidence="9 12" id="KW-1133">Transmembrane helix</keyword>
<dbReference type="EMBL" id="CAKLPX010000001">
    <property type="protein sequence ID" value="CAH0990933.1"/>
    <property type="molecule type" value="Genomic_DNA"/>
</dbReference>
<name>A0ABN8EEV3_9GAMM</name>
<evidence type="ECO:0000259" key="13">
    <source>
        <dbReference type="Pfam" id="PF02163"/>
    </source>
</evidence>
<feature type="transmembrane region" description="Helical" evidence="12">
    <location>
        <begin position="186"/>
        <end position="203"/>
    </location>
</feature>
<dbReference type="PANTHER" id="PTHR39188:SF3">
    <property type="entry name" value="STAGE IV SPORULATION PROTEIN FB"/>
    <property type="match status" value="1"/>
</dbReference>
<feature type="transmembrane region" description="Helical" evidence="12">
    <location>
        <begin position="335"/>
        <end position="359"/>
    </location>
</feature>
<evidence type="ECO:0000256" key="10">
    <source>
        <dbReference type="ARBA" id="ARBA00023049"/>
    </source>
</evidence>
<evidence type="ECO:0000256" key="9">
    <source>
        <dbReference type="ARBA" id="ARBA00022989"/>
    </source>
</evidence>
<organism evidence="14 15">
    <name type="scientific">Sinobacterium norvegicum</name>
    <dbReference type="NCBI Taxonomy" id="1641715"/>
    <lineage>
        <taxon>Bacteria</taxon>
        <taxon>Pseudomonadati</taxon>
        <taxon>Pseudomonadota</taxon>
        <taxon>Gammaproteobacteria</taxon>
        <taxon>Cellvibrionales</taxon>
        <taxon>Spongiibacteraceae</taxon>
        <taxon>Sinobacterium</taxon>
    </lineage>
</organism>
<evidence type="ECO:0000313" key="15">
    <source>
        <dbReference type="Proteomes" id="UP000838100"/>
    </source>
</evidence>
<reference evidence="14" key="1">
    <citation type="submission" date="2021-12" db="EMBL/GenBank/DDBJ databases">
        <authorList>
            <person name="Rodrigo-Torres L."/>
            <person name="Arahal R. D."/>
            <person name="Lucena T."/>
        </authorList>
    </citation>
    <scope>NUCLEOTIDE SEQUENCE</scope>
    <source>
        <strain evidence="14">CECT 8267</strain>
    </source>
</reference>
<evidence type="ECO:0000256" key="7">
    <source>
        <dbReference type="ARBA" id="ARBA00022801"/>
    </source>
</evidence>
<keyword evidence="5 12" id="KW-0812">Transmembrane</keyword>
<feature type="transmembrane region" description="Helical" evidence="12">
    <location>
        <begin position="284"/>
        <end position="315"/>
    </location>
</feature>
<comment type="cofactor">
    <cofactor evidence="1">
        <name>Zn(2+)</name>
        <dbReference type="ChEBI" id="CHEBI:29105"/>
    </cofactor>
</comment>